<name>A0A1E4R316_9BACI</name>
<dbReference type="InterPro" id="IPR007809">
    <property type="entry name" value="FlgN-like"/>
</dbReference>
<dbReference type="RefSeq" id="WP_069480065.1">
    <property type="nucleotide sequence ID" value="NZ_CP130331.1"/>
</dbReference>
<evidence type="ECO:0000313" key="2">
    <source>
        <dbReference type="EMBL" id="ODV54835.1"/>
    </source>
</evidence>
<organism evidence="2 3">
    <name type="scientific">Lysinibacillus fusiformis</name>
    <dbReference type="NCBI Taxonomy" id="28031"/>
    <lineage>
        <taxon>Bacteria</taxon>
        <taxon>Bacillati</taxon>
        <taxon>Bacillota</taxon>
        <taxon>Bacilli</taxon>
        <taxon>Bacillales</taxon>
        <taxon>Bacillaceae</taxon>
        <taxon>Lysinibacillus</taxon>
    </lineage>
</organism>
<dbReference type="Proteomes" id="UP000094784">
    <property type="component" value="Unassembled WGS sequence"/>
</dbReference>
<dbReference type="GO" id="GO:0044780">
    <property type="term" value="P:bacterial-type flagellum assembly"/>
    <property type="evidence" value="ECO:0007669"/>
    <property type="project" value="InterPro"/>
</dbReference>
<evidence type="ECO:0000313" key="3">
    <source>
        <dbReference type="Proteomes" id="UP000094784"/>
    </source>
</evidence>
<dbReference type="SUPFAM" id="SSF140566">
    <property type="entry name" value="FlgN-like"/>
    <property type="match status" value="1"/>
</dbReference>
<dbReference type="InterPro" id="IPR036679">
    <property type="entry name" value="FlgN-like_sf"/>
</dbReference>
<proteinExistence type="predicted"/>
<dbReference type="AlphaFoldDB" id="A0A1E4R316"/>
<dbReference type="OrthoDB" id="2381500at2"/>
<accession>A0A1E4R316</accession>
<dbReference type="Gene3D" id="1.20.58.300">
    <property type="entry name" value="FlgN-like"/>
    <property type="match status" value="1"/>
</dbReference>
<reference evidence="2 3" key="1">
    <citation type="submission" date="2016-09" db="EMBL/GenBank/DDBJ databases">
        <title>Draft genome sequence of the soil isolate, Lysinibacillus fusiformis M5, a potential hypoxanthine producer.</title>
        <authorList>
            <person name="Gallegos-Monterrosa R."/>
            <person name="Maroti G."/>
            <person name="Balint B."/>
            <person name="Kovacs A.T."/>
        </authorList>
    </citation>
    <scope>NUCLEOTIDE SEQUENCE [LARGE SCALE GENOMIC DNA]</scope>
    <source>
        <strain evidence="2 3">M5</strain>
    </source>
</reference>
<evidence type="ECO:0008006" key="4">
    <source>
        <dbReference type="Google" id="ProtNLM"/>
    </source>
</evidence>
<dbReference type="EMBL" id="MECQ01000001">
    <property type="protein sequence ID" value="ODV54835.1"/>
    <property type="molecule type" value="Genomic_DNA"/>
</dbReference>
<keyword evidence="1" id="KW-1005">Bacterial flagellum biogenesis</keyword>
<protein>
    <recommendedName>
        <fullName evidence="4">Flagellar protein FlgN</fullName>
    </recommendedName>
</protein>
<sequence length="166" mass="18728">MSVEAINSTLTMLERMHKSLLELALKKTEIIKAGDIEALDQLLKDEQAHVAAIEKLEQQRQKQVTDYLEAKGLASTDKTTVADVIEAAEQQTDKSTLSVVRERLLQIINDLRKQNDLNQKLVFQSLQIVNLTLDAVRPRTEQMNYSSNEVLGTNNIAKKSYFDSQA</sequence>
<gene>
    <name evidence="2" type="ORF">BG258_02475</name>
</gene>
<comment type="caution">
    <text evidence="2">The sequence shown here is derived from an EMBL/GenBank/DDBJ whole genome shotgun (WGS) entry which is preliminary data.</text>
</comment>
<dbReference type="Pfam" id="PF05130">
    <property type="entry name" value="FlgN"/>
    <property type="match status" value="1"/>
</dbReference>
<evidence type="ECO:0000256" key="1">
    <source>
        <dbReference type="ARBA" id="ARBA00022795"/>
    </source>
</evidence>